<dbReference type="OrthoDB" id="259687at2"/>
<protein>
    <submittedName>
        <fullName evidence="2">Uncharacterized protein</fullName>
    </submittedName>
</protein>
<keyword evidence="1" id="KW-0472">Membrane</keyword>
<evidence type="ECO:0000313" key="2">
    <source>
        <dbReference type="EMBL" id="SDH91447.1"/>
    </source>
</evidence>
<keyword evidence="1" id="KW-0812">Transmembrane</keyword>
<dbReference type="EMBL" id="FNCN01000026">
    <property type="protein sequence ID" value="SDH91447.1"/>
    <property type="molecule type" value="Genomic_DNA"/>
</dbReference>
<evidence type="ECO:0000313" key="3">
    <source>
        <dbReference type="Proteomes" id="UP000198923"/>
    </source>
</evidence>
<name>A0A1G8GAN8_9ACTN</name>
<feature type="transmembrane region" description="Helical" evidence="1">
    <location>
        <begin position="23"/>
        <end position="42"/>
    </location>
</feature>
<keyword evidence="3" id="KW-1185">Reference proteome</keyword>
<organism evidence="2 3">
    <name type="scientific">Sinosporangium album</name>
    <dbReference type="NCBI Taxonomy" id="504805"/>
    <lineage>
        <taxon>Bacteria</taxon>
        <taxon>Bacillati</taxon>
        <taxon>Actinomycetota</taxon>
        <taxon>Actinomycetes</taxon>
        <taxon>Streptosporangiales</taxon>
        <taxon>Streptosporangiaceae</taxon>
        <taxon>Sinosporangium</taxon>
    </lineage>
</organism>
<accession>A0A1G8GAN8</accession>
<proteinExistence type="predicted"/>
<keyword evidence="1" id="KW-1133">Transmembrane helix</keyword>
<reference evidence="2 3" key="1">
    <citation type="submission" date="2016-10" db="EMBL/GenBank/DDBJ databases">
        <authorList>
            <person name="de Groot N.N."/>
        </authorList>
    </citation>
    <scope>NUCLEOTIDE SEQUENCE [LARGE SCALE GENOMIC DNA]</scope>
    <source>
        <strain evidence="2 3">CPCC 201354</strain>
    </source>
</reference>
<dbReference type="RefSeq" id="WP_093173281.1">
    <property type="nucleotide sequence ID" value="NZ_FNCN01000026.1"/>
</dbReference>
<dbReference type="Proteomes" id="UP000198923">
    <property type="component" value="Unassembled WGS sequence"/>
</dbReference>
<evidence type="ECO:0000256" key="1">
    <source>
        <dbReference type="SAM" id="Phobius"/>
    </source>
</evidence>
<gene>
    <name evidence="2" type="ORF">SAMN05421505_12645</name>
</gene>
<sequence length="68" mass="6938">MRASPPGPGVPDALRRRLGPTDAVLIGLGSMISVGIFAALLWRRASAAVGPAAEAPTTTTRAGRLMGR</sequence>
<dbReference type="AlphaFoldDB" id="A0A1G8GAN8"/>